<gene>
    <name evidence="1" type="ORF">PYW08_014907</name>
</gene>
<name>A0ACC2R3R0_9NEOP</name>
<keyword evidence="2" id="KW-1185">Reference proteome</keyword>
<evidence type="ECO:0000313" key="1">
    <source>
        <dbReference type="EMBL" id="KAJ8732177.1"/>
    </source>
</evidence>
<reference evidence="1" key="1">
    <citation type="submission" date="2023-03" db="EMBL/GenBank/DDBJ databases">
        <title>Chromosome-level genomes of two armyworms, Mythimna separata and Mythimna loreyi, provide insights into the biosynthesis and reception of sex pheromones.</title>
        <authorList>
            <person name="Zhao H."/>
        </authorList>
    </citation>
    <scope>NUCLEOTIDE SEQUENCE</scope>
    <source>
        <strain evidence="1">BeijingLab</strain>
    </source>
</reference>
<protein>
    <submittedName>
        <fullName evidence="1">Uncharacterized protein</fullName>
    </submittedName>
</protein>
<dbReference type="Proteomes" id="UP001231649">
    <property type="component" value="Chromosome 6"/>
</dbReference>
<organism evidence="1 2">
    <name type="scientific">Mythimna loreyi</name>
    <dbReference type="NCBI Taxonomy" id="667449"/>
    <lineage>
        <taxon>Eukaryota</taxon>
        <taxon>Metazoa</taxon>
        <taxon>Ecdysozoa</taxon>
        <taxon>Arthropoda</taxon>
        <taxon>Hexapoda</taxon>
        <taxon>Insecta</taxon>
        <taxon>Pterygota</taxon>
        <taxon>Neoptera</taxon>
        <taxon>Endopterygota</taxon>
        <taxon>Lepidoptera</taxon>
        <taxon>Glossata</taxon>
        <taxon>Ditrysia</taxon>
        <taxon>Noctuoidea</taxon>
        <taxon>Noctuidae</taxon>
        <taxon>Noctuinae</taxon>
        <taxon>Hadenini</taxon>
        <taxon>Mythimna</taxon>
    </lineage>
</organism>
<sequence>MYGMLYKVTDAINIVFGAILTATIFVSLNDIIIYMFYFMEATAARLFHDLEKYVVFLTYVAWQMAYGIGIIYLIVYVSERAVNAAQNASFIVHEIMNIDFNPAVKAEAMQLSIQVLHQKPVYTAHGLYVLNYPLLYQFTQSVYTSLIILLQFVADNNEPGLLLSTTN</sequence>
<comment type="caution">
    <text evidence="1">The sequence shown here is derived from an EMBL/GenBank/DDBJ whole genome shotgun (WGS) entry which is preliminary data.</text>
</comment>
<accession>A0ACC2R3R0</accession>
<proteinExistence type="predicted"/>
<dbReference type="EMBL" id="CM056782">
    <property type="protein sequence ID" value="KAJ8732177.1"/>
    <property type="molecule type" value="Genomic_DNA"/>
</dbReference>
<evidence type="ECO:0000313" key="2">
    <source>
        <dbReference type="Proteomes" id="UP001231649"/>
    </source>
</evidence>